<feature type="compositionally biased region" description="Basic and acidic residues" evidence="3">
    <location>
        <begin position="1"/>
        <end position="13"/>
    </location>
</feature>
<keyword evidence="2" id="KW-0235">DNA replication</keyword>
<gene>
    <name evidence="4" type="ORF">QA541_11150</name>
</gene>
<feature type="region of interest" description="Disordered" evidence="3">
    <location>
        <begin position="1"/>
        <end position="23"/>
    </location>
</feature>
<accession>A0AAU6RCG6</accession>
<dbReference type="GO" id="GO:0006260">
    <property type="term" value="P:DNA replication"/>
    <property type="evidence" value="ECO:0007669"/>
    <property type="project" value="UniProtKB-KW"/>
</dbReference>
<evidence type="ECO:0000313" key="4">
    <source>
        <dbReference type="EMBL" id="WZE67812.1"/>
    </source>
</evidence>
<name>A0AAU6RCG6_9STAP</name>
<comment type="similarity">
    <text evidence="1">Belongs to the Gram-positive plasmids replication protein type 1 family.</text>
</comment>
<dbReference type="RefSeq" id="WP_420494488.1">
    <property type="nucleotide sequence ID" value="NZ_CP124580.1"/>
</dbReference>
<evidence type="ECO:0000256" key="3">
    <source>
        <dbReference type="SAM" id="MobiDB-lite"/>
    </source>
</evidence>
<protein>
    <submittedName>
        <fullName evidence="4">Protein rep</fullName>
    </submittedName>
</protein>
<evidence type="ECO:0000256" key="2">
    <source>
        <dbReference type="ARBA" id="ARBA00022705"/>
    </source>
</evidence>
<proteinExistence type="inferred from homology"/>
<sequence>MQDNHTKSNHENQDNQILKDLTKTGKERPWKEKKVANVSYAELLEILKIKKAENVRQCGNVLEFKATDEGYLKLYKTWFCKSKLCPVCNWRRAMKNSYQTQKIVEAVIQEKPSARWLFLTLSNRNSVDGETLEKSLKQMNIAFNRMFKYKKVSKNLIGFMRATEVTVNEKDGSYNQHMHVLMCVESKYFRGSDNYISQDEWLELWQKALKVDYKPVANIKAIKPNKKGNNAIESAIKETSKYAVKASDYLTSDQEKDLEVVNDLEQGLYKKRMISYGGLLKIKHKELNLDNAEDGNLIQTGDEKISDEEEKANSIMAIWNYEKQNYFLKH</sequence>
<reference evidence="4" key="1">
    <citation type="submission" date="2023-04" db="EMBL/GenBank/DDBJ databases">
        <title>Macrococci isolated from food, foodproducing animals, and human clinical materials.</title>
        <authorList>
            <person name="Maslanova I."/>
            <person name="Svec P."/>
            <person name="Sedlacek I."/>
            <person name="Novakova D."/>
            <person name="Keller J.E."/>
            <person name="Schwendener S."/>
            <person name="Finstrlova A."/>
            <person name="Botka T."/>
            <person name="Kovarovic V."/>
            <person name="Petras P."/>
            <person name="Perreten V."/>
            <person name="Pantucek R."/>
        </authorList>
    </citation>
    <scope>NUCLEOTIDE SEQUENCE</scope>
    <source>
        <strain evidence="4">NRL/St 21/332</strain>
        <plasmid evidence="4">pMP21332_3</plasmid>
    </source>
</reference>
<dbReference type="GO" id="GO:0003677">
    <property type="term" value="F:DNA binding"/>
    <property type="evidence" value="ECO:0007669"/>
    <property type="project" value="InterPro"/>
</dbReference>
<dbReference type="AlphaFoldDB" id="A0AAU6RCG6"/>
<geneLocation type="plasmid" evidence="4">
    <name>pMP21332_3</name>
</geneLocation>
<evidence type="ECO:0000256" key="1">
    <source>
        <dbReference type="ARBA" id="ARBA00008909"/>
    </source>
</evidence>
<dbReference type="Pfam" id="PF01446">
    <property type="entry name" value="Rep_1"/>
    <property type="match status" value="1"/>
</dbReference>
<dbReference type="EMBL" id="CP124580">
    <property type="protein sequence ID" value="WZE67812.1"/>
    <property type="molecule type" value="Genomic_DNA"/>
</dbReference>
<keyword evidence="4" id="KW-0614">Plasmid</keyword>
<dbReference type="InterPro" id="IPR000989">
    <property type="entry name" value="Rep"/>
</dbReference>
<organism evidence="4">
    <name type="scientific">Macrococcus psychrotolerans</name>
    <dbReference type="NCBI Taxonomy" id="3039389"/>
    <lineage>
        <taxon>Bacteria</taxon>
        <taxon>Bacillati</taxon>
        <taxon>Bacillota</taxon>
        <taxon>Bacilli</taxon>
        <taxon>Bacillales</taxon>
        <taxon>Staphylococcaceae</taxon>
        <taxon>Macrococcus</taxon>
    </lineage>
</organism>